<dbReference type="AlphaFoldDB" id="A0A1B2HE01"/>
<sequence length="120" mass="12036">MSSDPDAARIAAAVRALPEVVGLHGGRFGEVATFTPPHRTVGVRVREDEVTVSVVVGYPFAAGRVAQAVRGAVGAAGATGVPVHVVIGDLVELGLPHGEHAGGALREPPVAAGDFAEVTS</sequence>
<dbReference type="STRING" id="1586287.BBK82_07575"/>
<name>A0A1B2HE01_9PSEU</name>
<protein>
    <submittedName>
        <fullName evidence="1">Uncharacterized protein</fullName>
    </submittedName>
</protein>
<accession>A0A1B2HE01</accession>
<evidence type="ECO:0000313" key="2">
    <source>
        <dbReference type="Proteomes" id="UP000093053"/>
    </source>
</evidence>
<evidence type="ECO:0000313" key="1">
    <source>
        <dbReference type="EMBL" id="ANZ35960.1"/>
    </source>
</evidence>
<dbReference type="EMBL" id="CP016793">
    <property type="protein sequence ID" value="ANZ35960.1"/>
    <property type="molecule type" value="Genomic_DNA"/>
</dbReference>
<reference evidence="1 2" key="1">
    <citation type="submission" date="2016-07" db="EMBL/GenBank/DDBJ databases">
        <title>Complete genome sequence of the Lentzea guizhouensis DHS C013.</title>
        <authorList>
            <person name="Cao C."/>
        </authorList>
    </citation>
    <scope>NUCLEOTIDE SEQUENCE [LARGE SCALE GENOMIC DNA]</scope>
    <source>
        <strain evidence="1 2">DHS C013</strain>
    </source>
</reference>
<organism evidence="1 2">
    <name type="scientific">Lentzea guizhouensis</name>
    <dbReference type="NCBI Taxonomy" id="1586287"/>
    <lineage>
        <taxon>Bacteria</taxon>
        <taxon>Bacillati</taxon>
        <taxon>Actinomycetota</taxon>
        <taxon>Actinomycetes</taxon>
        <taxon>Pseudonocardiales</taxon>
        <taxon>Pseudonocardiaceae</taxon>
        <taxon>Lentzea</taxon>
    </lineage>
</organism>
<dbReference type="Proteomes" id="UP000093053">
    <property type="component" value="Chromosome"/>
</dbReference>
<gene>
    <name evidence="1" type="ORF">BBK82_07575</name>
</gene>
<dbReference type="RefSeq" id="WP_065914367.1">
    <property type="nucleotide sequence ID" value="NZ_CP016793.1"/>
</dbReference>
<proteinExistence type="predicted"/>
<dbReference type="KEGG" id="led:BBK82_07575"/>
<keyword evidence="2" id="KW-1185">Reference proteome</keyword>